<sequence length="41" mass="4694">MADPEHSGHYDDCDYGNCRNGIYRTVFHCLITRHISAPDNV</sequence>
<evidence type="ECO:0000313" key="2">
    <source>
        <dbReference type="Proteomes" id="UP001163255"/>
    </source>
</evidence>
<dbReference type="EMBL" id="CP103300">
    <property type="protein sequence ID" value="UYM15834.1"/>
    <property type="molecule type" value="Genomic_DNA"/>
</dbReference>
<protein>
    <submittedName>
        <fullName evidence="1">Uncharacterized protein</fullName>
    </submittedName>
</protein>
<accession>A0ABY6GTX0</accession>
<dbReference type="Proteomes" id="UP001163255">
    <property type="component" value="Chromosome"/>
</dbReference>
<keyword evidence="2" id="KW-1185">Reference proteome</keyword>
<name>A0ABY6GTX0_9GAMM</name>
<organism evidence="1 2">
    <name type="scientific">Endozoicomonas euniceicola</name>
    <dbReference type="NCBI Taxonomy" id="1234143"/>
    <lineage>
        <taxon>Bacteria</taxon>
        <taxon>Pseudomonadati</taxon>
        <taxon>Pseudomonadota</taxon>
        <taxon>Gammaproteobacteria</taxon>
        <taxon>Oceanospirillales</taxon>
        <taxon>Endozoicomonadaceae</taxon>
        <taxon>Endozoicomonas</taxon>
    </lineage>
</organism>
<dbReference type="RefSeq" id="WP_262598039.1">
    <property type="nucleotide sequence ID" value="NZ_CP103300.1"/>
</dbReference>
<evidence type="ECO:0000313" key="1">
    <source>
        <dbReference type="EMBL" id="UYM15834.1"/>
    </source>
</evidence>
<reference evidence="1" key="1">
    <citation type="submission" date="2022-10" db="EMBL/GenBank/DDBJ databases">
        <title>Completed Genome Sequence of two octocoral isolated bacterium, Endozoicomonas euniceicola EF212T and Endozoicomonas gorgoniicola PS125T.</title>
        <authorList>
            <person name="Chiou Y.-J."/>
            <person name="Chen Y.-H."/>
        </authorList>
    </citation>
    <scope>NUCLEOTIDE SEQUENCE</scope>
    <source>
        <strain evidence="1">EF212</strain>
    </source>
</reference>
<proteinExistence type="predicted"/>
<gene>
    <name evidence="1" type="ORF">NX720_23915</name>
</gene>